<dbReference type="InterPro" id="IPR000184">
    <property type="entry name" value="Bac_surfAg_D15"/>
</dbReference>
<dbReference type="PROSITE" id="PS51779">
    <property type="entry name" value="POTRA"/>
    <property type="match status" value="3"/>
</dbReference>
<evidence type="ECO:0000256" key="3">
    <source>
        <dbReference type="ARBA" id="ARBA00022692"/>
    </source>
</evidence>
<dbReference type="Pfam" id="PF07244">
    <property type="entry name" value="POTRA"/>
    <property type="match status" value="5"/>
</dbReference>
<dbReference type="KEGG" id="dog:HP555_04515"/>
<evidence type="ECO:0000256" key="1">
    <source>
        <dbReference type="ARBA" id="ARBA00004370"/>
    </source>
</evidence>
<dbReference type="RefSeq" id="WP_199264003.1">
    <property type="nucleotide sequence ID" value="NZ_CP054140.1"/>
</dbReference>
<sequence length="897" mass="99749">MSPILQPRRSLCFLALSLLFAMFAFNMAPMSALAVERSTLFLPFKINAPDSAMIAGPADRSLEREAAARGMRMMSRDQAEKLVDYRGTWPPPAGVLNKVVESANVDYVVVGSLNKLGNRISVDCVIIDVLAPKAPYSAFREGDSLQDLDRVTGEIVNTMLAYSNRSASVASVAPAGNERIDSGAILQKISTKPGDLYDPVTLRQDLKAVFSMGYFENVEVDAEDTEAGKNIIFRVQEKPLIGNVVIKGADAIKEEDVREAANITTNSILNSTKVNEAVYKIKDLYKSKGYYNTEVTAKVDTPPGGNAEVVFDVKEGDKITVGEINFTGNDSFSAGDLRDVIQTTTRKWWISWLTDAGVLKMDVLQQDAERLAAFYQNEGFLEAKVGEPIVNQKDDELIVTFPVDEGRRYRVGSIDIEGDLIKDKAELLEVLQIRDEEYVNRQVLRDDITRITDLYAEYGYAFADVNPKINRSADGESVDLLLQVKKGEMAYVNRVEVQGNTRTRDHVIRRDLRVEEGGRYDAKAIRTSTQKLKRLGFFEDVTITPQPTMVENQMDVVVDVKEKPTGSFQIGAGYSSSERMLFMGEISEDNLFGTGNRLSFAASTSYKSTRYNLRFVNPRILDSQVSGSVDLFNWEREYDDFTKDSTGASLRLGHPLYEEWRIYYGYTISDTDLSDINEANINSAILKSKDINLMSMPEIGLVRDTRDKSFSPTRGSRNSINVSYAGGPFGGDAEFTKVEGSTAWWFPMIWSTVFHAKLAAGQAFENKTDKLPVYEKFFLGGMNSIRGFKSAAISPIDQYGDKVGGDKMWYGTVAIVFPLFKDMGMDGEIFHDFGNVYGEGIPGGDDKWDFSEYKKTAGVGIMWASPLGPIRLAWGANLDRKTGEQNSTWDFSMGGTF</sequence>
<proteinExistence type="inferred from homology"/>
<name>A0A7T6APZ5_9BACT</name>
<evidence type="ECO:0000256" key="5">
    <source>
        <dbReference type="ARBA" id="ARBA00022737"/>
    </source>
</evidence>
<dbReference type="InterPro" id="IPR010827">
    <property type="entry name" value="BamA/TamA_POTRA"/>
</dbReference>
<dbReference type="HAMAP" id="MF_01430">
    <property type="entry name" value="OM_assembly_BamA"/>
    <property type="match status" value="1"/>
</dbReference>
<evidence type="ECO:0000256" key="6">
    <source>
        <dbReference type="ARBA" id="ARBA00023136"/>
    </source>
</evidence>
<evidence type="ECO:0000259" key="9">
    <source>
        <dbReference type="PROSITE" id="PS51779"/>
    </source>
</evidence>
<evidence type="ECO:0000313" key="10">
    <source>
        <dbReference type="EMBL" id="QQG65183.1"/>
    </source>
</evidence>
<feature type="domain" description="POTRA" evidence="9">
    <location>
        <begin position="490"/>
        <end position="563"/>
    </location>
</feature>
<reference evidence="10 11" key="1">
    <citation type="submission" date="2020-05" db="EMBL/GenBank/DDBJ databases">
        <title>Complete genome of Desulfobulbus oligotrophicus.</title>
        <authorList>
            <person name="Podar M."/>
        </authorList>
    </citation>
    <scope>NUCLEOTIDE SEQUENCE [LARGE SCALE GENOMIC DNA]</scope>
    <source>
        <strain evidence="10 11">Prop6</strain>
    </source>
</reference>
<protein>
    <recommendedName>
        <fullName evidence="8">Outer membrane protein assembly factor BamA</fullName>
    </recommendedName>
</protein>
<gene>
    <name evidence="10" type="primary">bamA</name>
    <name evidence="10" type="ORF">HP555_04515</name>
</gene>
<comment type="subcellular location">
    <subcellularLocation>
        <location evidence="1">Membrane</location>
    </subcellularLocation>
</comment>
<evidence type="ECO:0000256" key="2">
    <source>
        <dbReference type="ARBA" id="ARBA00022452"/>
    </source>
</evidence>
<evidence type="ECO:0000256" key="8">
    <source>
        <dbReference type="NCBIfam" id="TIGR03303"/>
    </source>
</evidence>
<dbReference type="Gene3D" id="3.10.20.310">
    <property type="entry name" value="membrane protein fhac"/>
    <property type="match status" value="5"/>
</dbReference>
<keyword evidence="11" id="KW-1185">Reference proteome</keyword>
<feature type="domain" description="POTRA" evidence="9">
    <location>
        <begin position="239"/>
        <end position="316"/>
    </location>
</feature>
<dbReference type="PANTHER" id="PTHR12815">
    <property type="entry name" value="SORTING AND ASSEMBLY MACHINERY SAMM50 PROTEIN FAMILY MEMBER"/>
    <property type="match status" value="1"/>
</dbReference>
<evidence type="ECO:0000313" key="11">
    <source>
        <dbReference type="Proteomes" id="UP000596092"/>
    </source>
</evidence>
<accession>A0A7T6APZ5</accession>
<dbReference type="EMBL" id="CP054140">
    <property type="protein sequence ID" value="QQG65183.1"/>
    <property type="molecule type" value="Genomic_DNA"/>
</dbReference>
<keyword evidence="3" id="KW-0812">Transmembrane</keyword>
<keyword evidence="5" id="KW-0677">Repeat</keyword>
<keyword evidence="6" id="KW-0472">Membrane</keyword>
<dbReference type="InterPro" id="IPR023707">
    <property type="entry name" value="OM_assembly_BamA"/>
</dbReference>
<dbReference type="PANTHER" id="PTHR12815:SF23">
    <property type="entry name" value="OUTER MEMBRANE PROTEIN ASSEMBLY FACTOR BAMA"/>
    <property type="match status" value="1"/>
</dbReference>
<dbReference type="InterPro" id="IPR034746">
    <property type="entry name" value="POTRA"/>
</dbReference>
<feature type="domain" description="POTRA" evidence="9">
    <location>
        <begin position="409"/>
        <end position="487"/>
    </location>
</feature>
<keyword evidence="4" id="KW-0732">Signal</keyword>
<dbReference type="GO" id="GO:0071709">
    <property type="term" value="P:membrane assembly"/>
    <property type="evidence" value="ECO:0007669"/>
    <property type="project" value="InterPro"/>
</dbReference>
<evidence type="ECO:0000256" key="7">
    <source>
        <dbReference type="ARBA" id="ARBA00023237"/>
    </source>
</evidence>
<dbReference type="PIRSF" id="PIRSF006076">
    <property type="entry name" value="OM_assembly_OMP85"/>
    <property type="match status" value="1"/>
</dbReference>
<evidence type="ECO:0000256" key="4">
    <source>
        <dbReference type="ARBA" id="ARBA00022729"/>
    </source>
</evidence>
<dbReference type="Gene3D" id="2.40.160.50">
    <property type="entry name" value="membrane protein fhac: a member of the omp85/tpsb transporter family"/>
    <property type="match status" value="1"/>
</dbReference>
<dbReference type="AlphaFoldDB" id="A0A7T6APZ5"/>
<dbReference type="Proteomes" id="UP000596092">
    <property type="component" value="Chromosome"/>
</dbReference>
<organism evidence="10 11">
    <name type="scientific">Desulfobulbus oligotrophicus</name>
    <dbReference type="NCBI Taxonomy" id="1909699"/>
    <lineage>
        <taxon>Bacteria</taxon>
        <taxon>Pseudomonadati</taxon>
        <taxon>Thermodesulfobacteriota</taxon>
        <taxon>Desulfobulbia</taxon>
        <taxon>Desulfobulbales</taxon>
        <taxon>Desulfobulbaceae</taxon>
        <taxon>Desulfobulbus</taxon>
    </lineage>
</organism>
<keyword evidence="2" id="KW-1134">Transmembrane beta strand</keyword>
<keyword evidence="7" id="KW-0998">Cell outer membrane</keyword>
<dbReference type="InterPro" id="IPR039910">
    <property type="entry name" value="D15-like"/>
</dbReference>
<dbReference type="GO" id="GO:0009279">
    <property type="term" value="C:cell outer membrane"/>
    <property type="evidence" value="ECO:0007669"/>
    <property type="project" value="UniProtKB-UniRule"/>
</dbReference>
<dbReference type="NCBIfam" id="TIGR03303">
    <property type="entry name" value="OM_YaeT"/>
    <property type="match status" value="1"/>
</dbReference>
<dbReference type="Pfam" id="PF01103">
    <property type="entry name" value="Omp85"/>
    <property type="match status" value="1"/>
</dbReference>